<dbReference type="GO" id="GO:0043937">
    <property type="term" value="P:regulation of sporulation"/>
    <property type="evidence" value="ECO:0007669"/>
    <property type="project" value="EnsemblFungi"/>
</dbReference>
<dbReference type="GO" id="GO:0000329">
    <property type="term" value="C:fungal-type vacuole membrane"/>
    <property type="evidence" value="ECO:0007669"/>
    <property type="project" value="TreeGrafter"/>
</dbReference>
<feature type="transmembrane region" description="Helical" evidence="6">
    <location>
        <begin position="194"/>
        <end position="213"/>
    </location>
</feature>
<keyword evidence="3 6" id="KW-0812">Transmembrane</keyword>
<comment type="similarity">
    <text evidence="2">Belongs to the amino acid/polyamine transporter 2 family.</text>
</comment>
<sequence length="449" mass="48272">MPSVDQGASTISSSISLVKTIIGAGLLSMPLAFSTDGLVAGVLIILLAAFTSGYGLFLQAYTSKYVPTGHATFFNLCSVTYPSLSVVFDIAIAVQCFGCALSYLVLIGDITPTIVTYVPYIDPGNYRTFWILVSTLVCVPLSFLKNLDSLKYTSVLGLVAILYMSILVVSHFFIGDVPQELKGNITLMPPNVSGVFSTFSIIVFAFTGHQNMFSIVNEAGDKSLSSLTRLVNNAILISSGFFILVGITGYLTFGDNVNGNVILSYADGWTTALGRFCIVFMVIFSFPLMIHPARISVNNIFYWTKINVFHGHEDINATLTTSATESSTLLGSDPSQESLETAAAKKESHIVPFSHKTFVVITTILLFAGYTLAISITSFALVLAIVGATGSTAISFILPGLFGYKLIGSESDDPSILETVFKNLSLALTIWGFVVMVLCLYTSLFLNQV</sequence>
<dbReference type="Pfam" id="PF01490">
    <property type="entry name" value="Aa_trans"/>
    <property type="match status" value="1"/>
</dbReference>
<feature type="transmembrane region" description="Helical" evidence="6">
    <location>
        <begin position="273"/>
        <end position="290"/>
    </location>
</feature>
<dbReference type="GeneID" id="4837213"/>
<dbReference type="RefSeq" id="XP_001382317.2">
    <property type="nucleotide sequence ID" value="XM_001382280.1"/>
</dbReference>
<organism evidence="8 9">
    <name type="scientific">Scheffersomyces stipitis (strain ATCC 58785 / CBS 6054 / NBRC 10063 / NRRL Y-11545)</name>
    <name type="common">Yeast</name>
    <name type="synonym">Pichia stipitis</name>
    <dbReference type="NCBI Taxonomy" id="322104"/>
    <lineage>
        <taxon>Eukaryota</taxon>
        <taxon>Fungi</taxon>
        <taxon>Dikarya</taxon>
        <taxon>Ascomycota</taxon>
        <taxon>Saccharomycotina</taxon>
        <taxon>Pichiomycetes</taxon>
        <taxon>Debaryomycetaceae</taxon>
        <taxon>Scheffersomyces</taxon>
    </lineage>
</organism>
<dbReference type="PANTHER" id="PTHR22950">
    <property type="entry name" value="AMINO ACID TRANSPORTER"/>
    <property type="match status" value="1"/>
</dbReference>
<accession>A3LN92</accession>
<dbReference type="GO" id="GO:0005313">
    <property type="term" value="F:L-glutamate transmembrane transporter activity"/>
    <property type="evidence" value="ECO:0007669"/>
    <property type="project" value="TreeGrafter"/>
</dbReference>
<keyword evidence="9" id="KW-1185">Reference proteome</keyword>
<dbReference type="KEGG" id="pic:PICST_70212"/>
<evidence type="ECO:0000259" key="7">
    <source>
        <dbReference type="Pfam" id="PF01490"/>
    </source>
</evidence>
<dbReference type="GO" id="GO:0005302">
    <property type="term" value="F:L-tyrosine transmembrane transporter activity"/>
    <property type="evidence" value="ECO:0007669"/>
    <property type="project" value="TreeGrafter"/>
</dbReference>
<evidence type="ECO:0000313" key="9">
    <source>
        <dbReference type="Proteomes" id="UP000002258"/>
    </source>
</evidence>
<dbReference type="GO" id="GO:0005886">
    <property type="term" value="C:plasma membrane"/>
    <property type="evidence" value="ECO:0007669"/>
    <property type="project" value="EnsemblFungi"/>
</dbReference>
<dbReference type="OMA" id="FAFTGHQ"/>
<evidence type="ECO:0000256" key="3">
    <source>
        <dbReference type="ARBA" id="ARBA00022692"/>
    </source>
</evidence>
<evidence type="ECO:0000256" key="6">
    <source>
        <dbReference type="SAM" id="Phobius"/>
    </source>
</evidence>
<feature type="transmembrane region" description="Helical" evidence="6">
    <location>
        <begin position="382"/>
        <end position="404"/>
    </location>
</feature>
<evidence type="ECO:0000256" key="4">
    <source>
        <dbReference type="ARBA" id="ARBA00022989"/>
    </source>
</evidence>
<dbReference type="InterPro" id="IPR013057">
    <property type="entry name" value="AA_transpt_TM"/>
</dbReference>
<dbReference type="FunCoup" id="A3LN92">
    <property type="interactions" value="241"/>
</dbReference>
<feature type="transmembrane region" description="Helical" evidence="6">
    <location>
        <begin position="155"/>
        <end position="174"/>
    </location>
</feature>
<comment type="subcellular location">
    <subcellularLocation>
        <location evidence="1">Membrane</location>
        <topology evidence="1">Multi-pass membrane protein</topology>
    </subcellularLocation>
</comment>
<dbReference type="GO" id="GO:0015194">
    <property type="term" value="F:L-serine transmembrane transporter activity"/>
    <property type="evidence" value="ECO:0007669"/>
    <property type="project" value="TreeGrafter"/>
</dbReference>
<dbReference type="HOGENOM" id="CLU_009020_1_1_1"/>
<dbReference type="OrthoDB" id="438545at2759"/>
<dbReference type="eggNOG" id="KOG1305">
    <property type="taxonomic scope" value="Eukaryota"/>
</dbReference>
<evidence type="ECO:0000256" key="5">
    <source>
        <dbReference type="ARBA" id="ARBA00023136"/>
    </source>
</evidence>
<feature type="transmembrane region" description="Helical" evidence="6">
    <location>
        <begin position="37"/>
        <end position="58"/>
    </location>
</feature>
<feature type="transmembrane region" description="Helical" evidence="6">
    <location>
        <begin position="79"/>
        <end position="106"/>
    </location>
</feature>
<name>A3LN92_PICST</name>
<feature type="domain" description="Amino acid transporter transmembrane" evidence="7">
    <location>
        <begin position="7"/>
        <end position="441"/>
    </location>
</feature>
<keyword evidence="5 6" id="KW-0472">Membrane</keyword>
<evidence type="ECO:0000256" key="2">
    <source>
        <dbReference type="ARBA" id="ARBA00008066"/>
    </source>
</evidence>
<dbReference type="InParanoid" id="A3LN92"/>
<evidence type="ECO:0000313" key="8">
    <source>
        <dbReference type="EMBL" id="ABN64288.2"/>
    </source>
</evidence>
<protein>
    <submittedName>
        <fullName evidence="8">Vacuolar amino acid transporter 7</fullName>
    </submittedName>
</protein>
<proteinExistence type="inferred from homology"/>
<feature type="transmembrane region" description="Helical" evidence="6">
    <location>
        <begin position="126"/>
        <end position="143"/>
    </location>
</feature>
<evidence type="ECO:0000256" key="1">
    <source>
        <dbReference type="ARBA" id="ARBA00004141"/>
    </source>
</evidence>
<gene>
    <name evidence="8" type="primary">AVT7</name>
    <name evidence="8" type="ORF">PICST_70212</name>
</gene>
<dbReference type="GO" id="GO:0061459">
    <property type="term" value="F:L-arginine transmembrane transporter activity"/>
    <property type="evidence" value="ECO:0007669"/>
    <property type="project" value="TreeGrafter"/>
</dbReference>
<dbReference type="AlphaFoldDB" id="A3LN92"/>
<feature type="transmembrane region" description="Helical" evidence="6">
    <location>
        <begin position="424"/>
        <end position="446"/>
    </location>
</feature>
<dbReference type="GO" id="GO:0015189">
    <property type="term" value="F:L-lysine transmembrane transporter activity"/>
    <property type="evidence" value="ECO:0007669"/>
    <property type="project" value="TreeGrafter"/>
</dbReference>
<dbReference type="STRING" id="322104.A3LN92"/>
<feature type="transmembrane region" description="Helical" evidence="6">
    <location>
        <begin position="234"/>
        <end position="253"/>
    </location>
</feature>
<keyword evidence="4 6" id="KW-1133">Transmembrane helix</keyword>
<dbReference type="GO" id="GO:0005290">
    <property type="term" value="F:L-histidine transmembrane transporter activity"/>
    <property type="evidence" value="ECO:0007669"/>
    <property type="project" value="TreeGrafter"/>
</dbReference>
<dbReference type="Proteomes" id="UP000002258">
    <property type="component" value="Chromosome 2"/>
</dbReference>
<dbReference type="PANTHER" id="PTHR22950:SF224">
    <property type="entry name" value="VACUOLAR AMINO ACID TRANSPORTER 7"/>
    <property type="match status" value="1"/>
</dbReference>
<feature type="transmembrane region" description="Helical" evidence="6">
    <location>
        <begin position="358"/>
        <end position="376"/>
    </location>
</feature>
<reference evidence="8 9" key="1">
    <citation type="journal article" date="2007" name="Nat. Biotechnol.">
        <title>Genome sequence of the lignocellulose-bioconverting and xylose-fermenting yeast Pichia stipitis.</title>
        <authorList>
            <person name="Jeffries T.W."/>
            <person name="Grigoriev I.V."/>
            <person name="Grimwood J."/>
            <person name="Laplaza J.M."/>
            <person name="Aerts A."/>
            <person name="Salamov A."/>
            <person name="Schmutz J."/>
            <person name="Lindquist E."/>
            <person name="Dehal P."/>
            <person name="Shapiro H."/>
            <person name="Jin Y.S."/>
            <person name="Passoth V."/>
            <person name="Richardson P.M."/>
        </authorList>
    </citation>
    <scope>NUCLEOTIDE SEQUENCE [LARGE SCALE GENOMIC DNA]</scope>
    <source>
        <strain evidence="9">ATCC 58785 / CBS 6054 / NBRC 10063 / NRRL Y-11545</strain>
    </source>
</reference>
<dbReference type="EMBL" id="CP000496">
    <property type="protein sequence ID" value="ABN64288.2"/>
    <property type="molecule type" value="Genomic_DNA"/>
</dbReference>